<feature type="binding site" evidence="3">
    <location>
        <position position="179"/>
    </location>
    <ligand>
        <name>Zn(2+)</name>
        <dbReference type="ChEBI" id="CHEBI:29105"/>
        <label>1</label>
        <note>catalytic</note>
    </ligand>
</feature>
<keyword evidence="5" id="KW-1185">Reference proteome</keyword>
<keyword evidence="3" id="KW-0862">Zinc</keyword>
<feature type="active site" description="Proton donor" evidence="1">
    <location>
        <position position="82"/>
    </location>
</feature>
<dbReference type="InterPro" id="IPR013785">
    <property type="entry name" value="Aldolase_TIM"/>
</dbReference>
<evidence type="ECO:0000256" key="1">
    <source>
        <dbReference type="PIRSR" id="PIRSR001359-1"/>
    </source>
</evidence>
<evidence type="ECO:0000256" key="2">
    <source>
        <dbReference type="PIRSR" id="PIRSR001359-2"/>
    </source>
</evidence>
<dbReference type="AlphaFoldDB" id="A0A1H1QMB2"/>
<dbReference type="RefSeq" id="WP_083363167.1">
    <property type="nucleotide sequence ID" value="NZ_LT629742.1"/>
</dbReference>
<dbReference type="GO" id="GO:0008270">
    <property type="term" value="F:zinc ion binding"/>
    <property type="evidence" value="ECO:0007669"/>
    <property type="project" value="InterPro"/>
</dbReference>
<organism evidence="4 5">
    <name type="scientific">Microterricola viridarii</name>
    <dbReference type="NCBI Taxonomy" id="412690"/>
    <lineage>
        <taxon>Bacteria</taxon>
        <taxon>Bacillati</taxon>
        <taxon>Actinomycetota</taxon>
        <taxon>Actinomycetes</taxon>
        <taxon>Micrococcales</taxon>
        <taxon>Microbacteriaceae</taxon>
        <taxon>Microterricola</taxon>
    </lineage>
</organism>
<comment type="cofactor">
    <cofactor evidence="3">
        <name>Zn(2+)</name>
        <dbReference type="ChEBI" id="CHEBI:29105"/>
    </cofactor>
    <text evidence="3">Binds 2 Zn(2+) ions per subunit. One is catalytic and the other provides a structural contribution.</text>
</comment>
<gene>
    <name evidence="4" type="ORF">SAMN04489834_1126</name>
</gene>
<dbReference type="STRING" id="412690.SAMN04489834_1126"/>
<feature type="binding site" evidence="3">
    <location>
        <position position="134"/>
    </location>
    <ligand>
        <name>Zn(2+)</name>
        <dbReference type="ChEBI" id="CHEBI:29105"/>
        <label>2</label>
    </ligand>
</feature>
<dbReference type="OrthoDB" id="9803995at2"/>
<feature type="binding site" evidence="2">
    <location>
        <position position="180"/>
    </location>
    <ligand>
        <name>dihydroxyacetone phosphate</name>
        <dbReference type="ChEBI" id="CHEBI:57642"/>
    </ligand>
</feature>
<dbReference type="PANTHER" id="PTHR30304">
    <property type="entry name" value="D-TAGATOSE-1,6-BISPHOSPHATE ALDOLASE"/>
    <property type="match status" value="1"/>
</dbReference>
<feature type="binding site" evidence="3">
    <location>
        <position position="104"/>
    </location>
    <ligand>
        <name>Zn(2+)</name>
        <dbReference type="ChEBI" id="CHEBI:29105"/>
        <label>2</label>
    </ligand>
</feature>
<feature type="binding site" evidence="2">
    <location>
        <begin position="229"/>
        <end position="232"/>
    </location>
    <ligand>
        <name>dihydroxyacetone phosphate</name>
        <dbReference type="ChEBI" id="CHEBI:57642"/>
    </ligand>
</feature>
<reference evidence="5" key="1">
    <citation type="submission" date="2016-10" db="EMBL/GenBank/DDBJ databases">
        <authorList>
            <person name="Varghese N."/>
            <person name="Submissions S."/>
        </authorList>
    </citation>
    <scope>NUCLEOTIDE SEQUENCE [LARGE SCALE GENOMIC DNA]</scope>
    <source>
        <strain evidence="5">DSM 21772</strain>
    </source>
</reference>
<feature type="binding site" evidence="3">
    <location>
        <position position="207"/>
    </location>
    <ligand>
        <name>Zn(2+)</name>
        <dbReference type="ChEBI" id="CHEBI:29105"/>
        <label>1</label>
        <note>catalytic</note>
    </ligand>
</feature>
<feature type="binding site" evidence="3">
    <location>
        <position position="83"/>
    </location>
    <ligand>
        <name>Zn(2+)</name>
        <dbReference type="ChEBI" id="CHEBI:29105"/>
        <label>1</label>
        <note>catalytic</note>
    </ligand>
</feature>
<dbReference type="PIRSF" id="PIRSF001359">
    <property type="entry name" value="F_bP_aldolase_II"/>
    <property type="match status" value="1"/>
</dbReference>
<dbReference type="EMBL" id="LT629742">
    <property type="protein sequence ID" value="SDS24516.1"/>
    <property type="molecule type" value="Genomic_DNA"/>
</dbReference>
<protein>
    <submittedName>
        <fullName evidence="4">Fructose-bisphosphate aldolase, class II</fullName>
    </submittedName>
</protein>
<evidence type="ECO:0000313" key="4">
    <source>
        <dbReference type="EMBL" id="SDS24516.1"/>
    </source>
</evidence>
<dbReference type="GO" id="GO:0016832">
    <property type="term" value="F:aldehyde-lyase activity"/>
    <property type="evidence" value="ECO:0007669"/>
    <property type="project" value="InterPro"/>
</dbReference>
<evidence type="ECO:0000256" key="3">
    <source>
        <dbReference type="PIRSR" id="PIRSR001359-3"/>
    </source>
</evidence>
<dbReference type="GO" id="GO:0005975">
    <property type="term" value="P:carbohydrate metabolic process"/>
    <property type="evidence" value="ECO:0007669"/>
    <property type="project" value="InterPro"/>
</dbReference>
<dbReference type="PANTHER" id="PTHR30304:SF0">
    <property type="entry name" value="D-TAGATOSE-1,6-BISPHOSPHATE ALDOLASE SUBUNIT GATY-RELATED"/>
    <property type="match status" value="1"/>
</dbReference>
<dbReference type="Gene3D" id="3.20.20.70">
    <property type="entry name" value="Aldolase class I"/>
    <property type="match status" value="1"/>
</dbReference>
<name>A0A1H1QMB2_9MICO</name>
<keyword evidence="3" id="KW-0479">Metal-binding</keyword>
<dbReference type="InterPro" id="IPR050246">
    <property type="entry name" value="Class_II_FBP_aldolase"/>
</dbReference>
<sequence length="286" mass="30519">MAVVSLREIVDRAFEQRYGVPAINIVNDLTLEAVLAGAVEARSPVIVQTSVKTVKSIGAEVLFAMWTAMTKDIDVPVTLHLDHCPDRAVISQCLEIGWNSVLFDASTLPVEENQRQTIEVVAEARRYGAHVEGEIEAIQGVEDGIGVDTETRRQSLDTALGFIRATGVDVFAPSIGNAHGVYSATPALDFQRVSDLVEATGTPIALHGGSGMTDAQFADLIARGCAKVNISTALKIEFMTSSLAFLKKAEAANKWDPPALFADVRSHIVALTTGLAQTFGSAGKAW</sequence>
<proteinExistence type="predicted"/>
<accession>A0A1H1QMB2</accession>
<dbReference type="Proteomes" id="UP000181956">
    <property type="component" value="Chromosome I"/>
</dbReference>
<dbReference type="SUPFAM" id="SSF51569">
    <property type="entry name" value="Aldolase"/>
    <property type="match status" value="1"/>
</dbReference>
<evidence type="ECO:0000313" key="5">
    <source>
        <dbReference type="Proteomes" id="UP000181956"/>
    </source>
</evidence>
<dbReference type="Pfam" id="PF01116">
    <property type="entry name" value="F_bP_aldolase"/>
    <property type="match status" value="1"/>
</dbReference>
<feature type="binding site" evidence="2">
    <location>
        <begin position="208"/>
        <end position="210"/>
    </location>
    <ligand>
        <name>dihydroxyacetone phosphate</name>
        <dbReference type="ChEBI" id="CHEBI:57642"/>
    </ligand>
</feature>
<dbReference type="InterPro" id="IPR000771">
    <property type="entry name" value="FBA_II"/>
</dbReference>